<dbReference type="GO" id="GO:0018549">
    <property type="term" value="F:methanethiol oxidase activity"/>
    <property type="evidence" value="ECO:0007669"/>
    <property type="project" value="UniProtKB-EC"/>
</dbReference>
<comment type="catalytic activity">
    <reaction evidence="5">
        <text>methanethiol + O2 + H2O = hydrogen sulfide + formaldehyde + H2O2 + H(+)</text>
        <dbReference type="Rhea" id="RHEA:11812"/>
        <dbReference type="ChEBI" id="CHEBI:15377"/>
        <dbReference type="ChEBI" id="CHEBI:15378"/>
        <dbReference type="ChEBI" id="CHEBI:15379"/>
        <dbReference type="ChEBI" id="CHEBI:16007"/>
        <dbReference type="ChEBI" id="CHEBI:16240"/>
        <dbReference type="ChEBI" id="CHEBI:16842"/>
        <dbReference type="ChEBI" id="CHEBI:29919"/>
        <dbReference type="EC" id="1.8.3.4"/>
    </reaction>
</comment>
<dbReference type="EC" id="1.8.3.4" evidence="3"/>
<dbReference type="PANTHER" id="PTHR23300:SF0">
    <property type="entry name" value="METHANETHIOL OXIDASE"/>
    <property type="match status" value="1"/>
</dbReference>
<evidence type="ECO:0000256" key="5">
    <source>
        <dbReference type="ARBA" id="ARBA00047539"/>
    </source>
</evidence>
<evidence type="ECO:0000313" key="7">
    <source>
        <dbReference type="EMBL" id="TMQ59422.1"/>
    </source>
</evidence>
<evidence type="ECO:0000256" key="4">
    <source>
        <dbReference type="ARBA" id="ARBA00015601"/>
    </source>
</evidence>
<dbReference type="Pfam" id="PF05694">
    <property type="entry name" value="SBP56"/>
    <property type="match status" value="1"/>
</dbReference>
<dbReference type="SUPFAM" id="SSF51004">
    <property type="entry name" value="C-terminal (heme d1) domain of cytochrome cd1-nitrite reductase"/>
    <property type="match status" value="1"/>
</dbReference>
<dbReference type="InterPro" id="IPR015943">
    <property type="entry name" value="WD40/YVTN_repeat-like_dom_sf"/>
</dbReference>
<dbReference type="Proteomes" id="UP000316852">
    <property type="component" value="Unassembled WGS sequence"/>
</dbReference>
<dbReference type="EMBL" id="VBOW01000022">
    <property type="protein sequence ID" value="TMQ59422.1"/>
    <property type="molecule type" value="Genomic_DNA"/>
</dbReference>
<proteinExistence type="inferred from homology"/>
<evidence type="ECO:0000256" key="6">
    <source>
        <dbReference type="SAM" id="SignalP"/>
    </source>
</evidence>
<sequence length="415" mass="44258">MTRGTRNRWTLAACGLLVLGIGAAVLAANPSPTSEKYLYIWAGDQARKAPDFLAVVDFDPHSPGYGKVVTTLPLPEPGATSNEPHHVGLSSDGKILGTGGLLSVLKGQKEVFFFDVSDPSHPKFIQSADPPQSAITDEFYPLSGGGFLVTMMGGAQGHDPGRVVEFDKDLKLVGEYPAEPPQNGFNPHGISVRPEANLMVTSDFICPASTLSASEGDLMLRGGVRVWDFKARSIVRSVEIPGAGGTIDVRLIPRDENMRAYTAGMGADKLYLVDTKNGTAAAVFDFSSIAKGGWPQLMRMTSDGKRLFVTMNQAGKVAMLDTSKPDSPKLLQVLDLGANAGPHYLALTKDEKRLVVSDYFLNEDDAGKVHAEGDHKIHVASVSSKGLTLDPKFNLDFNTAVASGPARPHGVAMSR</sequence>
<dbReference type="InterPro" id="IPR008826">
    <property type="entry name" value="Se-bd"/>
</dbReference>
<dbReference type="InterPro" id="IPR011048">
    <property type="entry name" value="Haem_d1_sf"/>
</dbReference>
<dbReference type="AlphaFoldDB" id="A0A538T6Z9"/>
<evidence type="ECO:0000313" key="8">
    <source>
        <dbReference type="Proteomes" id="UP000316852"/>
    </source>
</evidence>
<dbReference type="GO" id="GO:0008430">
    <property type="term" value="F:selenium binding"/>
    <property type="evidence" value="ECO:0007669"/>
    <property type="project" value="InterPro"/>
</dbReference>
<comment type="pathway">
    <text evidence="1">Organosulfur degradation.</text>
</comment>
<gene>
    <name evidence="7" type="ORF">E6K76_04980</name>
</gene>
<feature type="signal peptide" evidence="6">
    <location>
        <begin position="1"/>
        <end position="27"/>
    </location>
</feature>
<feature type="chain" id="PRO_5022151289" description="Methanethiol oxidase" evidence="6">
    <location>
        <begin position="28"/>
        <end position="415"/>
    </location>
</feature>
<keyword evidence="6" id="KW-0732">Signal</keyword>
<name>A0A538T6Z9_UNCEI</name>
<dbReference type="PANTHER" id="PTHR23300">
    <property type="entry name" value="METHANETHIOL OXIDASE"/>
    <property type="match status" value="1"/>
</dbReference>
<evidence type="ECO:0000256" key="3">
    <source>
        <dbReference type="ARBA" id="ARBA00012510"/>
    </source>
</evidence>
<evidence type="ECO:0000256" key="2">
    <source>
        <dbReference type="ARBA" id="ARBA00005606"/>
    </source>
</evidence>
<comment type="similarity">
    <text evidence="2">Belongs to the selenium-binding protein family.</text>
</comment>
<organism evidence="7 8">
    <name type="scientific">Eiseniibacteriota bacterium</name>
    <dbReference type="NCBI Taxonomy" id="2212470"/>
    <lineage>
        <taxon>Bacteria</taxon>
        <taxon>Candidatus Eiseniibacteriota</taxon>
    </lineage>
</organism>
<reference evidence="7 8" key="1">
    <citation type="journal article" date="2019" name="Nat. Microbiol.">
        <title>Mediterranean grassland soil C-N compound turnover is dependent on rainfall and depth, and is mediated by genomically divergent microorganisms.</title>
        <authorList>
            <person name="Diamond S."/>
            <person name="Andeer P.F."/>
            <person name="Li Z."/>
            <person name="Crits-Christoph A."/>
            <person name="Burstein D."/>
            <person name="Anantharaman K."/>
            <person name="Lane K.R."/>
            <person name="Thomas B.C."/>
            <person name="Pan C."/>
            <person name="Northen T.R."/>
            <person name="Banfield J.F."/>
        </authorList>
    </citation>
    <scope>NUCLEOTIDE SEQUENCE [LARGE SCALE GENOMIC DNA]</scope>
    <source>
        <strain evidence="7">WS_6</strain>
    </source>
</reference>
<protein>
    <recommendedName>
        <fullName evidence="4">Methanethiol oxidase</fullName>
        <ecNumber evidence="3">1.8.3.4</ecNumber>
    </recommendedName>
</protein>
<accession>A0A538T6Z9</accession>
<comment type="caution">
    <text evidence="7">The sequence shown here is derived from an EMBL/GenBank/DDBJ whole genome shotgun (WGS) entry which is preliminary data.</text>
</comment>
<dbReference type="Gene3D" id="2.130.10.10">
    <property type="entry name" value="YVTN repeat-like/Quinoprotein amine dehydrogenase"/>
    <property type="match status" value="1"/>
</dbReference>
<evidence type="ECO:0000256" key="1">
    <source>
        <dbReference type="ARBA" id="ARBA00005177"/>
    </source>
</evidence>